<dbReference type="PANTHER" id="PTHR42904">
    <property type="entry name" value="NUDIX HYDROLASE, NUDC SUBFAMILY"/>
    <property type="match status" value="1"/>
</dbReference>
<evidence type="ECO:0000256" key="7">
    <source>
        <dbReference type="ARBA" id="ARBA00022842"/>
    </source>
</evidence>
<evidence type="ECO:0000256" key="2">
    <source>
        <dbReference type="ARBA" id="ARBA00001947"/>
    </source>
</evidence>
<dbReference type="Gene3D" id="3.90.79.20">
    <property type="match status" value="1"/>
</dbReference>
<keyword evidence="5" id="KW-0479">Metal-binding</keyword>
<dbReference type="Proteomes" id="UP000218767">
    <property type="component" value="Unassembled WGS sequence"/>
</dbReference>
<dbReference type="GO" id="GO:0046872">
    <property type="term" value="F:metal ion binding"/>
    <property type="evidence" value="ECO:0007669"/>
    <property type="project" value="UniProtKB-KW"/>
</dbReference>
<organism evidence="11 12">
    <name type="scientific">SAR86 cluster bacterium</name>
    <dbReference type="NCBI Taxonomy" id="2030880"/>
    <lineage>
        <taxon>Bacteria</taxon>
        <taxon>Pseudomonadati</taxon>
        <taxon>Pseudomonadota</taxon>
        <taxon>Gammaproteobacteria</taxon>
        <taxon>SAR86 cluster</taxon>
    </lineage>
</organism>
<dbReference type="InterPro" id="IPR049734">
    <property type="entry name" value="NudC-like_C"/>
</dbReference>
<dbReference type="NCBIfam" id="NF001299">
    <property type="entry name" value="PRK00241.1"/>
    <property type="match status" value="1"/>
</dbReference>
<dbReference type="InterPro" id="IPR000086">
    <property type="entry name" value="NUDIX_hydrolase_dom"/>
</dbReference>
<dbReference type="InterPro" id="IPR015375">
    <property type="entry name" value="NADH_PPase-like_N"/>
</dbReference>
<gene>
    <name evidence="11" type="ORF">COB20_14490</name>
</gene>
<dbReference type="EMBL" id="NVUL01000093">
    <property type="protein sequence ID" value="PCI74781.1"/>
    <property type="molecule type" value="Genomic_DNA"/>
</dbReference>
<accession>A0A2A4WXM3</accession>
<evidence type="ECO:0000256" key="9">
    <source>
        <dbReference type="ARBA" id="ARBA00023679"/>
    </source>
</evidence>
<proteinExistence type="inferred from homology"/>
<dbReference type="PROSITE" id="PS00893">
    <property type="entry name" value="NUDIX_BOX"/>
    <property type="match status" value="1"/>
</dbReference>
<sequence>MSHKEHFLSLQQLSESDSFILFYSSQILVRDEEILWSLDQIGDHLNDSADLILLQRDADTSVIAVSLQQDISAILQAELNSLRSLLFFSDQEKFLLAGRASQLVDWYKNHRFCGTCGMQTVHHGNERTLVCDNCSLHFFPRISPCVIMLVTKGDKMLLARSARFNSNFYSCLAGFIEIGETPEETVHREVKEEVDLQIKNVRYISSQSWPFPSQLMLGFLAEYDSGDIVPEQSEIADAKWFDSDSLPNVPSQKISVAGKLIRTFMDEVKKKQAC</sequence>
<dbReference type="SUPFAM" id="SSF55811">
    <property type="entry name" value="Nudix"/>
    <property type="match status" value="2"/>
</dbReference>
<evidence type="ECO:0000313" key="11">
    <source>
        <dbReference type="EMBL" id="PCI74781.1"/>
    </source>
</evidence>
<evidence type="ECO:0000256" key="6">
    <source>
        <dbReference type="ARBA" id="ARBA00022801"/>
    </source>
</evidence>
<comment type="cofactor">
    <cofactor evidence="2">
        <name>Zn(2+)</name>
        <dbReference type="ChEBI" id="CHEBI:29105"/>
    </cofactor>
</comment>
<dbReference type="InterPro" id="IPR015797">
    <property type="entry name" value="NUDIX_hydrolase-like_dom_sf"/>
</dbReference>
<evidence type="ECO:0000256" key="8">
    <source>
        <dbReference type="ARBA" id="ARBA00023027"/>
    </source>
</evidence>
<comment type="similarity">
    <text evidence="3">Belongs to the Nudix hydrolase family. NudC subfamily.</text>
</comment>
<comment type="caution">
    <text evidence="11">The sequence shown here is derived from an EMBL/GenBank/DDBJ whole genome shotgun (WGS) entry which is preliminary data.</text>
</comment>
<dbReference type="GO" id="GO:0006742">
    <property type="term" value="P:NADP+ catabolic process"/>
    <property type="evidence" value="ECO:0007669"/>
    <property type="project" value="TreeGrafter"/>
</dbReference>
<dbReference type="InterPro" id="IPR015376">
    <property type="entry name" value="Znr_NADH_PPase"/>
</dbReference>
<dbReference type="InterPro" id="IPR020084">
    <property type="entry name" value="NUDIX_hydrolase_CS"/>
</dbReference>
<dbReference type="Pfam" id="PF09296">
    <property type="entry name" value="NUDIX-like"/>
    <property type="match status" value="1"/>
</dbReference>
<evidence type="ECO:0000313" key="12">
    <source>
        <dbReference type="Proteomes" id="UP000218767"/>
    </source>
</evidence>
<dbReference type="GO" id="GO:0035529">
    <property type="term" value="F:NADH pyrophosphatase activity"/>
    <property type="evidence" value="ECO:0007669"/>
    <property type="project" value="TreeGrafter"/>
</dbReference>
<dbReference type="GO" id="GO:0019677">
    <property type="term" value="P:NAD+ catabolic process"/>
    <property type="evidence" value="ECO:0007669"/>
    <property type="project" value="TreeGrafter"/>
</dbReference>
<name>A0A2A4WXM3_9GAMM</name>
<evidence type="ECO:0000256" key="3">
    <source>
        <dbReference type="ARBA" id="ARBA00009595"/>
    </source>
</evidence>
<comment type="catalytic activity">
    <reaction evidence="9">
        <text>a 5'-end NAD(+)-phospho-ribonucleoside in mRNA + H2O = a 5'-end phospho-adenosine-phospho-ribonucleoside in mRNA + beta-nicotinamide D-ribonucleotide + 2 H(+)</text>
        <dbReference type="Rhea" id="RHEA:60876"/>
        <dbReference type="Rhea" id="RHEA-COMP:15698"/>
        <dbReference type="Rhea" id="RHEA-COMP:15719"/>
        <dbReference type="ChEBI" id="CHEBI:14649"/>
        <dbReference type="ChEBI" id="CHEBI:15377"/>
        <dbReference type="ChEBI" id="CHEBI:15378"/>
        <dbReference type="ChEBI" id="CHEBI:144029"/>
        <dbReference type="ChEBI" id="CHEBI:144051"/>
    </reaction>
    <physiologicalReaction direction="left-to-right" evidence="9">
        <dbReference type="Rhea" id="RHEA:60877"/>
    </physiologicalReaction>
</comment>
<keyword evidence="7" id="KW-0460">Magnesium</keyword>
<protein>
    <recommendedName>
        <fullName evidence="4">NAD(+) diphosphatase</fullName>
        <ecNumber evidence="4">3.6.1.22</ecNumber>
    </recommendedName>
</protein>
<dbReference type="CDD" id="cd03429">
    <property type="entry name" value="NUDIX_NADH_pyrophosphatase_Nudt13"/>
    <property type="match status" value="1"/>
</dbReference>
<feature type="domain" description="Nudix hydrolase" evidence="10">
    <location>
        <begin position="140"/>
        <end position="262"/>
    </location>
</feature>
<dbReference type="EC" id="3.6.1.22" evidence="4"/>
<dbReference type="InterPro" id="IPR050241">
    <property type="entry name" value="NAD-cap_RNA_hydrolase_NudC"/>
</dbReference>
<evidence type="ECO:0000259" key="10">
    <source>
        <dbReference type="PROSITE" id="PS51462"/>
    </source>
</evidence>
<evidence type="ECO:0000256" key="5">
    <source>
        <dbReference type="ARBA" id="ARBA00022723"/>
    </source>
</evidence>
<dbReference type="PROSITE" id="PS51462">
    <property type="entry name" value="NUDIX"/>
    <property type="match status" value="1"/>
</dbReference>
<keyword evidence="8" id="KW-0520">NAD</keyword>
<reference evidence="12" key="1">
    <citation type="submission" date="2017-08" db="EMBL/GenBank/DDBJ databases">
        <title>A dynamic microbial community with high functional redundancy inhabits the cold, oxic subseafloor aquifer.</title>
        <authorList>
            <person name="Tully B.J."/>
            <person name="Wheat C.G."/>
            <person name="Glazer B.T."/>
            <person name="Huber J.A."/>
        </authorList>
    </citation>
    <scope>NUCLEOTIDE SEQUENCE [LARGE SCALE GENOMIC DNA]</scope>
</reference>
<dbReference type="Gene3D" id="3.90.79.10">
    <property type="entry name" value="Nucleoside Triphosphate Pyrophosphohydrolase"/>
    <property type="match status" value="1"/>
</dbReference>
<evidence type="ECO:0000256" key="1">
    <source>
        <dbReference type="ARBA" id="ARBA00001946"/>
    </source>
</evidence>
<comment type="cofactor">
    <cofactor evidence="1">
        <name>Mg(2+)</name>
        <dbReference type="ChEBI" id="CHEBI:18420"/>
    </cofactor>
</comment>
<dbReference type="GO" id="GO:0005829">
    <property type="term" value="C:cytosol"/>
    <property type="evidence" value="ECO:0007669"/>
    <property type="project" value="TreeGrafter"/>
</dbReference>
<dbReference type="PANTHER" id="PTHR42904:SF6">
    <property type="entry name" value="NAD-CAPPED RNA HYDROLASE NUDT12"/>
    <property type="match status" value="1"/>
</dbReference>
<dbReference type="AlphaFoldDB" id="A0A2A4WXM3"/>
<dbReference type="Pfam" id="PF09297">
    <property type="entry name" value="Zn_ribbon_NUD"/>
    <property type="match status" value="1"/>
</dbReference>
<dbReference type="Pfam" id="PF00293">
    <property type="entry name" value="NUDIX"/>
    <property type="match status" value="1"/>
</dbReference>
<evidence type="ECO:0000256" key="4">
    <source>
        <dbReference type="ARBA" id="ARBA00012381"/>
    </source>
</evidence>
<keyword evidence="6" id="KW-0378">Hydrolase</keyword>